<feature type="transmembrane region" description="Helical" evidence="1">
    <location>
        <begin position="14"/>
        <end position="35"/>
    </location>
</feature>
<keyword evidence="3" id="KW-1185">Reference proteome</keyword>
<organism evidence="2 3">
    <name type="scientific">Engelhardtia mirabilis</name>
    <dbReference type="NCBI Taxonomy" id="2528011"/>
    <lineage>
        <taxon>Bacteria</taxon>
        <taxon>Pseudomonadati</taxon>
        <taxon>Planctomycetota</taxon>
        <taxon>Planctomycetia</taxon>
        <taxon>Planctomycetia incertae sedis</taxon>
        <taxon>Engelhardtia</taxon>
    </lineage>
</organism>
<feature type="transmembrane region" description="Helical" evidence="1">
    <location>
        <begin position="206"/>
        <end position="226"/>
    </location>
</feature>
<gene>
    <name evidence="2" type="ORF">Pla133_04050</name>
</gene>
<proteinExistence type="predicted"/>
<reference evidence="2 3" key="1">
    <citation type="submission" date="2019-02" db="EMBL/GenBank/DDBJ databases">
        <title>Deep-cultivation of Planctomycetes and their phenomic and genomic characterization uncovers novel biology.</title>
        <authorList>
            <person name="Wiegand S."/>
            <person name="Jogler M."/>
            <person name="Boedeker C."/>
            <person name="Pinto D."/>
            <person name="Vollmers J."/>
            <person name="Rivas-Marin E."/>
            <person name="Kohn T."/>
            <person name="Peeters S.H."/>
            <person name="Heuer A."/>
            <person name="Rast P."/>
            <person name="Oberbeckmann S."/>
            <person name="Bunk B."/>
            <person name="Jeske O."/>
            <person name="Meyerdierks A."/>
            <person name="Storesund J.E."/>
            <person name="Kallscheuer N."/>
            <person name="Luecker S."/>
            <person name="Lage O.M."/>
            <person name="Pohl T."/>
            <person name="Merkel B.J."/>
            <person name="Hornburger P."/>
            <person name="Mueller R.-W."/>
            <person name="Bruemmer F."/>
            <person name="Labrenz M."/>
            <person name="Spormann A.M."/>
            <person name="Op den Camp H."/>
            <person name="Overmann J."/>
            <person name="Amann R."/>
            <person name="Jetten M.S.M."/>
            <person name="Mascher T."/>
            <person name="Medema M.H."/>
            <person name="Devos D.P."/>
            <person name="Kaster A.-K."/>
            <person name="Ovreas L."/>
            <person name="Rohde M."/>
            <person name="Galperin M.Y."/>
            <person name="Jogler C."/>
        </authorList>
    </citation>
    <scope>NUCLEOTIDE SEQUENCE [LARGE SCALE GENOMIC DNA]</scope>
    <source>
        <strain evidence="2 3">Pla133</strain>
    </source>
</reference>
<evidence type="ECO:0000313" key="3">
    <source>
        <dbReference type="Proteomes" id="UP000316921"/>
    </source>
</evidence>
<dbReference type="PANTHER" id="PTHR40400:SF1">
    <property type="entry name" value="SLR1512 PROTEIN"/>
    <property type="match status" value="1"/>
</dbReference>
<dbReference type="Proteomes" id="UP000316921">
    <property type="component" value="Chromosome"/>
</dbReference>
<feature type="transmembrane region" description="Helical" evidence="1">
    <location>
        <begin position="269"/>
        <end position="292"/>
    </location>
</feature>
<feature type="transmembrane region" description="Helical" evidence="1">
    <location>
        <begin position="108"/>
        <end position="128"/>
    </location>
</feature>
<feature type="transmembrane region" description="Helical" evidence="1">
    <location>
        <begin position="176"/>
        <end position="194"/>
    </location>
</feature>
<keyword evidence="1" id="KW-0812">Transmembrane</keyword>
<sequence length="329" mass="34552">MVRSRSELRALDKLLQNILTPPVLFFLLGIIATLVRSDLEIPRPITRALSLYLLFSIGMHGGAELSASGMGVETLTLLGAAVLLASVVPLLVFPIVRKRLNRVDAAGLAATYGSISAVTFVTAVGFLNEHGTPFSGAIVAAMALMESPAIVIGVVMGQSRAGDGTDAPWRDLLRDAFLNGTVILLLGSLVIGFLGGDQGWERVKPFAYEPFYGVLCLFLLDMGLAAGRRLSGLRESGAFLILFGLLAPPIQACLAIALGLVLGFQPGDILLLAVLGGSASYIAVPAALRIALPAANPGIYVPLALAVTFPFNITVGIPLYDLIIRTFTS</sequence>
<name>A0A518BED7_9BACT</name>
<dbReference type="AlphaFoldDB" id="A0A518BED7"/>
<evidence type="ECO:0000256" key="1">
    <source>
        <dbReference type="SAM" id="Phobius"/>
    </source>
</evidence>
<keyword evidence="1" id="KW-0472">Membrane</keyword>
<feature type="transmembrane region" description="Helical" evidence="1">
    <location>
        <begin position="47"/>
        <end position="63"/>
    </location>
</feature>
<accession>A0A518BED7</accession>
<feature type="transmembrane region" description="Helical" evidence="1">
    <location>
        <begin position="75"/>
        <end position="96"/>
    </location>
</feature>
<protein>
    <recommendedName>
        <fullName evidence="4">Sodium-dependent bicarbonate transport family permease</fullName>
    </recommendedName>
</protein>
<keyword evidence="1" id="KW-1133">Transmembrane helix</keyword>
<feature type="transmembrane region" description="Helical" evidence="1">
    <location>
        <begin position="238"/>
        <end position="263"/>
    </location>
</feature>
<dbReference type="PANTHER" id="PTHR40400">
    <property type="entry name" value="SLR1512 PROTEIN"/>
    <property type="match status" value="1"/>
</dbReference>
<dbReference type="Pfam" id="PF05982">
    <property type="entry name" value="Sbt_1"/>
    <property type="match status" value="1"/>
</dbReference>
<evidence type="ECO:0000313" key="2">
    <source>
        <dbReference type="EMBL" id="QDU65340.1"/>
    </source>
</evidence>
<dbReference type="EMBL" id="CP036287">
    <property type="protein sequence ID" value="QDU65340.1"/>
    <property type="molecule type" value="Genomic_DNA"/>
</dbReference>
<dbReference type="InterPro" id="IPR010293">
    <property type="entry name" value="Sbt_1"/>
</dbReference>
<evidence type="ECO:0008006" key="4">
    <source>
        <dbReference type="Google" id="ProtNLM"/>
    </source>
</evidence>
<feature type="transmembrane region" description="Helical" evidence="1">
    <location>
        <begin position="134"/>
        <end position="155"/>
    </location>
</feature>
<dbReference type="KEGG" id="pbap:Pla133_04050"/>
<feature type="transmembrane region" description="Helical" evidence="1">
    <location>
        <begin position="299"/>
        <end position="320"/>
    </location>
</feature>